<feature type="coiled-coil region" evidence="1">
    <location>
        <begin position="42"/>
        <end position="80"/>
    </location>
</feature>
<keyword evidence="3" id="KW-1185">Reference proteome</keyword>
<dbReference type="AlphaFoldDB" id="A0AAN9NKA9"/>
<proteinExistence type="predicted"/>
<organism evidence="2 3">
    <name type="scientific">Phaseolus coccineus</name>
    <name type="common">Scarlet runner bean</name>
    <name type="synonym">Phaseolus multiflorus</name>
    <dbReference type="NCBI Taxonomy" id="3886"/>
    <lineage>
        <taxon>Eukaryota</taxon>
        <taxon>Viridiplantae</taxon>
        <taxon>Streptophyta</taxon>
        <taxon>Embryophyta</taxon>
        <taxon>Tracheophyta</taxon>
        <taxon>Spermatophyta</taxon>
        <taxon>Magnoliopsida</taxon>
        <taxon>eudicotyledons</taxon>
        <taxon>Gunneridae</taxon>
        <taxon>Pentapetalae</taxon>
        <taxon>rosids</taxon>
        <taxon>fabids</taxon>
        <taxon>Fabales</taxon>
        <taxon>Fabaceae</taxon>
        <taxon>Papilionoideae</taxon>
        <taxon>50 kb inversion clade</taxon>
        <taxon>NPAAA clade</taxon>
        <taxon>indigoferoid/millettioid clade</taxon>
        <taxon>Phaseoleae</taxon>
        <taxon>Phaseolus</taxon>
    </lineage>
</organism>
<evidence type="ECO:0000313" key="2">
    <source>
        <dbReference type="EMBL" id="KAK7372223.1"/>
    </source>
</evidence>
<reference evidence="2 3" key="1">
    <citation type="submission" date="2024-01" db="EMBL/GenBank/DDBJ databases">
        <title>The genomes of 5 underutilized Papilionoideae crops provide insights into root nodulation and disease resistanc.</title>
        <authorList>
            <person name="Jiang F."/>
        </authorList>
    </citation>
    <scope>NUCLEOTIDE SEQUENCE [LARGE SCALE GENOMIC DNA]</scope>
    <source>
        <strain evidence="2">JINMINGXINNONG_FW02</strain>
        <tissue evidence="2">Leaves</tissue>
    </source>
</reference>
<gene>
    <name evidence="2" type="ORF">VNO80_05596</name>
</gene>
<evidence type="ECO:0000313" key="3">
    <source>
        <dbReference type="Proteomes" id="UP001374584"/>
    </source>
</evidence>
<keyword evidence="1" id="KW-0175">Coiled coil</keyword>
<dbReference type="EMBL" id="JAYMYR010000003">
    <property type="protein sequence ID" value="KAK7372223.1"/>
    <property type="molecule type" value="Genomic_DNA"/>
</dbReference>
<sequence length="139" mass="16874">MFAKRRVKVVFLSQKLVRQATFKKKKNTVKKLKEWKVVEWAQEEQRRMEREEERRIENMIKEAKEELRKLKEENRMKELFLDMLQMHDETGEFPNLKDLSKKELKGLLALIDVSMKTIRQQMEELKIDEDTVAKGDEDY</sequence>
<name>A0AAN9NKA9_PHACN</name>
<evidence type="ECO:0000256" key="1">
    <source>
        <dbReference type="SAM" id="Coils"/>
    </source>
</evidence>
<protein>
    <submittedName>
        <fullName evidence="2">Uncharacterized protein</fullName>
    </submittedName>
</protein>
<accession>A0AAN9NKA9</accession>
<dbReference type="Proteomes" id="UP001374584">
    <property type="component" value="Unassembled WGS sequence"/>
</dbReference>
<comment type="caution">
    <text evidence="2">The sequence shown here is derived from an EMBL/GenBank/DDBJ whole genome shotgun (WGS) entry which is preliminary data.</text>
</comment>